<feature type="transmembrane region" description="Helical" evidence="11">
    <location>
        <begin position="329"/>
        <end position="346"/>
    </location>
</feature>
<protein>
    <recommendedName>
        <fullName evidence="17">Arabinosyltransferase</fullName>
    </recommendedName>
</protein>
<feature type="transmembrane region" description="Helical" evidence="11">
    <location>
        <begin position="393"/>
        <end position="411"/>
    </location>
</feature>
<comment type="subcellular location">
    <subcellularLocation>
        <location evidence="2">Cell membrane</location>
        <topology evidence="2">Multi-pass membrane protein</topology>
    </subcellularLocation>
</comment>
<proteinExistence type="inferred from homology"/>
<keyword evidence="7 11" id="KW-0812">Transmembrane</keyword>
<evidence type="ECO:0000313" key="15">
    <source>
        <dbReference type="EMBL" id="NEK57984.1"/>
    </source>
</evidence>
<evidence type="ECO:0000256" key="9">
    <source>
        <dbReference type="ARBA" id="ARBA00023136"/>
    </source>
</evidence>
<organism evidence="15 16">
    <name type="scientific">Geodermatophilus sabuli</name>
    <dbReference type="NCBI Taxonomy" id="1564158"/>
    <lineage>
        <taxon>Bacteria</taxon>
        <taxon>Bacillati</taxon>
        <taxon>Actinomycetota</taxon>
        <taxon>Actinomycetes</taxon>
        <taxon>Geodermatophilales</taxon>
        <taxon>Geodermatophilaceae</taxon>
        <taxon>Geodermatophilus</taxon>
    </lineage>
</organism>
<feature type="transmembrane region" description="Helical" evidence="11">
    <location>
        <begin position="554"/>
        <end position="574"/>
    </location>
</feature>
<evidence type="ECO:0000256" key="10">
    <source>
        <dbReference type="ARBA" id="ARBA00023316"/>
    </source>
</evidence>
<evidence type="ECO:0000313" key="16">
    <source>
        <dbReference type="Proteomes" id="UP000470246"/>
    </source>
</evidence>
<dbReference type="InterPro" id="IPR040920">
    <property type="entry name" value="Arabino_trans_N"/>
</dbReference>
<comment type="function">
    <text evidence="1">Arabinosyl transferase responsible for the polymerization of arabinose into the arabinan of arabinogalactan.</text>
</comment>
<keyword evidence="4" id="KW-1003">Cell membrane</keyword>
<feature type="transmembrane region" description="Helical" evidence="11">
    <location>
        <begin position="418"/>
        <end position="444"/>
    </location>
</feature>
<gene>
    <name evidence="15" type="ORF">GCU56_08880</name>
</gene>
<evidence type="ECO:0000256" key="8">
    <source>
        <dbReference type="ARBA" id="ARBA00022989"/>
    </source>
</evidence>
<dbReference type="Pfam" id="PF17689">
    <property type="entry name" value="Arabino_trans_N"/>
    <property type="match status" value="1"/>
</dbReference>
<dbReference type="EMBL" id="JAAGWF010000009">
    <property type="protein sequence ID" value="NEK57984.1"/>
    <property type="molecule type" value="Genomic_DNA"/>
</dbReference>
<dbReference type="GO" id="GO:0071766">
    <property type="term" value="P:Actinobacterium-type cell wall biogenesis"/>
    <property type="evidence" value="ECO:0007669"/>
    <property type="project" value="InterPro"/>
</dbReference>
<feature type="transmembrane region" description="Helical" evidence="11">
    <location>
        <begin position="367"/>
        <end position="387"/>
    </location>
</feature>
<feature type="transmembrane region" description="Helical" evidence="11">
    <location>
        <begin position="253"/>
        <end position="273"/>
    </location>
</feature>
<keyword evidence="5" id="KW-0328">Glycosyltransferase</keyword>
<keyword evidence="9 11" id="KW-0472">Membrane</keyword>
<comment type="caution">
    <text evidence="15">The sequence shown here is derived from an EMBL/GenBank/DDBJ whole genome shotgun (WGS) entry which is preliminary data.</text>
</comment>
<evidence type="ECO:0000259" key="13">
    <source>
        <dbReference type="Pfam" id="PF14896"/>
    </source>
</evidence>
<feature type="transmembrane region" description="Helical" evidence="11">
    <location>
        <begin position="617"/>
        <end position="636"/>
    </location>
</feature>
<dbReference type="InterPro" id="IPR032731">
    <property type="entry name" value="Arabino_trans_C"/>
</dbReference>
<feature type="transmembrane region" description="Helical" evidence="11">
    <location>
        <begin position="213"/>
        <end position="232"/>
    </location>
</feature>
<feature type="domain" description="Arabinofuranosyltransferase central" evidence="12">
    <location>
        <begin position="206"/>
        <end position="681"/>
    </location>
</feature>
<dbReference type="GO" id="GO:0071555">
    <property type="term" value="P:cell wall organization"/>
    <property type="evidence" value="ECO:0007669"/>
    <property type="project" value="UniProtKB-KW"/>
</dbReference>
<sequence length="1042" mass="109258">MDLIDAERTEAPSDRSPVGPGRWRGLLPLLLALVAIVGAVALPLAPVQMSMPTVSWPQDPARPTSTMLELTNQQPLDLAVSFSCAAVAAAGDTPDGVLLATLVPGQEVAVQEGLVAGVRDGRLAVVVRGQTLLEEPVPAGPCTYRLAGDSSGLRAERDGVPLGTLTADAGQTVLPDVDVLATSVDRLPSDDDLRVELGVDNQFNTTPSAVKELLTAVVLLAALGALVALWRADRRTGRRTPGPDDPEERRPRRPLHLVVDAVVVATLLLWLFLAPPTDDDGYYAAMARNAPDEGFVGNYYQLLNQSFTPFTWFYRLLGWWDAAVGSSPVLLRLPALAVGLVSWLLLRRFLAQPGVVPAAVLDRRHGQLAATVLGAATFLAWWLPYGMGVRPEAVVGVLALVALHAVVAAVRRQRLLPVAVAFGAAGLAATCHPTGLVALAPLLAGLPWLVPLVRAARSPLDALTRTALVLAPGALAAAAAFADGTLNDFLRGQEIFLSVQEQDSWDDEWMRYSFLLNQIPMGNYAKRTAVLLALVALVWFLVAGVAIRSRGVRLPVPLVLPAASLALALLLLWFTPSKWTHHFGALSGLGPAFLAAFLVAVPWLVGQATGGRRPSRAVPVLALGSAVVVFALVFRGPNSWPYSWLPGMPHPFVAPFFSVVSFGSPLLWLAVVGASVGAVALLRRRTGRSGSPSWAGAVPLAVLVFLLTSVLHLVGSFSLAAARTVDSWSPWADALTDPLAEECGAAGAMEVLDVGAARPIDPEQDGPDPAEGAAFVRDGGWFPVSPPPGGSGQGAAAHVWGSLSQPGTEDATGATQTAWFPVPDTGPDAGLAVLAAGQLAEGNELRAEYGVREGDGPPEVVGTQDLADTLDSPAWRTFVLDPAGADASGADLVRLVAEDRSGGPGGWLAFTGPSVVPAVTLADLVPDDAPVATAWQIAFSFPCLRQPVVRHGITEPSEYGVVWRGGPVGNGLEDNTWQDLRGGLFAPVRRTSSVTELPASFPSQPGVADIQVFRFGVPYPVGAYDLAPARVQQPGWAGPPSG</sequence>
<feature type="transmembrane region" description="Helical" evidence="11">
    <location>
        <begin position="25"/>
        <end position="45"/>
    </location>
</feature>
<feature type="transmembrane region" description="Helical" evidence="11">
    <location>
        <begin position="586"/>
        <end position="605"/>
    </location>
</feature>
<dbReference type="Pfam" id="PF14896">
    <property type="entry name" value="Arabino_trans_C"/>
    <property type="match status" value="1"/>
</dbReference>
<evidence type="ECO:0000256" key="11">
    <source>
        <dbReference type="SAM" id="Phobius"/>
    </source>
</evidence>
<evidence type="ECO:0000256" key="2">
    <source>
        <dbReference type="ARBA" id="ARBA00004651"/>
    </source>
</evidence>
<keyword evidence="10" id="KW-0961">Cell wall biogenesis/degradation</keyword>
<keyword evidence="8 11" id="KW-1133">Transmembrane helix</keyword>
<feature type="domain" description="Arabinosyltransferase C-terminal" evidence="13">
    <location>
        <begin position="800"/>
        <end position="998"/>
    </location>
</feature>
<feature type="domain" description="Arabinosyltransferas concanavalin like" evidence="14">
    <location>
        <begin position="53"/>
        <end position="201"/>
    </location>
</feature>
<dbReference type="Pfam" id="PF04602">
    <property type="entry name" value="Arabinose_trans"/>
    <property type="match status" value="1"/>
</dbReference>
<evidence type="ECO:0008006" key="17">
    <source>
        <dbReference type="Google" id="ProtNLM"/>
    </source>
</evidence>
<comment type="similarity">
    <text evidence="3">Belongs to the emb family.</text>
</comment>
<keyword evidence="16" id="KW-1185">Reference proteome</keyword>
<feature type="transmembrane region" description="Helical" evidence="11">
    <location>
        <begin position="529"/>
        <end position="547"/>
    </location>
</feature>
<evidence type="ECO:0000259" key="12">
    <source>
        <dbReference type="Pfam" id="PF04602"/>
    </source>
</evidence>
<feature type="transmembrane region" description="Helical" evidence="11">
    <location>
        <begin position="694"/>
        <end position="714"/>
    </location>
</feature>
<accession>A0A7K3W1A2</accession>
<dbReference type="Gene3D" id="2.60.120.940">
    <property type="entry name" value="EmbC, C-terminal domain, subdomain 2"/>
    <property type="match status" value="1"/>
</dbReference>
<evidence type="ECO:0000256" key="5">
    <source>
        <dbReference type="ARBA" id="ARBA00022676"/>
    </source>
</evidence>
<evidence type="ECO:0000256" key="3">
    <source>
        <dbReference type="ARBA" id="ARBA00008195"/>
    </source>
</evidence>
<reference evidence="15 16" key="1">
    <citation type="submission" date="2020-02" db="EMBL/GenBank/DDBJ databases">
        <title>Geodermatophilus sabuli CPCC 205279 I12A-02694.</title>
        <authorList>
            <person name="Jiang Z."/>
        </authorList>
    </citation>
    <scope>NUCLEOTIDE SEQUENCE [LARGE SCALE GENOMIC DNA]</scope>
    <source>
        <strain evidence="15 16">I12A-02694</strain>
    </source>
</reference>
<dbReference type="RefSeq" id="WP_163481300.1">
    <property type="nucleotide sequence ID" value="NZ_JAAGWF010000009.1"/>
</dbReference>
<evidence type="ECO:0000256" key="4">
    <source>
        <dbReference type="ARBA" id="ARBA00022475"/>
    </source>
</evidence>
<evidence type="ECO:0000256" key="6">
    <source>
        <dbReference type="ARBA" id="ARBA00022679"/>
    </source>
</evidence>
<dbReference type="InterPro" id="IPR027451">
    <property type="entry name" value="EmbABC_dom1"/>
</dbReference>
<dbReference type="GO" id="GO:0052636">
    <property type="term" value="F:arabinosyltransferase activity"/>
    <property type="evidence" value="ECO:0007669"/>
    <property type="project" value="InterPro"/>
</dbReference>
<dbReference type="InterPro" id="IPR042486">
    <property type="entry name" value="Arabino_trans_C_2"/>
</dbReference>
<evidence type="ECO:0000256" key="7">
    <source>
        <dbReference type="ARBA" id="ARBA00022692"/>
    </source>
</evidence>
<dbReference type="InterPro" id="IPR007680">
    <property type="entry name" value="Arabino_trans_central"/>
</dbReference>
<dbReference type="Gene3D" id="2.60.120.610">
    <property type="entry name" value="arabinofuranosyltransferase like domain"/>
    <property type="match status" value="1"/>
</dbReference>
<evidence type="ECO:0000259" key="14">
    <source>
        <dbReference type="Pfam" id="PF17689"/>
    </source>
</evidence>
<evidence type="ECO:0000256" key="1">
    <source>
        <dbReference type="ARBA" id="ARBA00003001"/>
    </source>
</evidence>
<dbReference type="Proteomes" id="UP000470246">
    <property type="component" value="Unassembled WGS sequence"/>
</dbReference>
<dbReference type="GO" id="GO:0005886">
    <property type="term" value="C:plasma membrane"/>
    <property type="evidence" value="ECO:0007669"/>
    <property type="project" value="UniProtKB-SubCell"/>
</dbReference>
<name>A0A7K3W1A2_9ACTN</name>
<keyword evidence="6" id="KW-0808">Transferase</keyword>
<feature type="transmembrane region" description="Helical" evidence="11">
    <location>
        <begin position="656"/>
        <end position="682"/>
    </location>
</feature>
<dbReference type="AlphaFoldDB" id="A0A7K3W1A2"/>